<dbReference type="InterPro" id="IPR043502">
    <property type="entry name" value="DNA/RNA_pol_sf"/>
</dbReference>
<accession>A0AAU9LF73</accession>
<dbReference type="CDD" id="cd09272">
    <property type="entry name" value="RNase_HI_RT_Ty1"/>
    <property type="match status" value="1"/>
</dbReference>
<dbReference type="Proteomes" id="UP001157418">
    <property type="component" value="Unassembled WGS sequence"/>
</dbReference>
<keyword evidence="2" id="KW-1185">Reference proteome</keyword>
<comment type="caution">
    <text evidence="1">The sequence shown here is derived from an EMBL/GenBank/DDBJ whole genome shotgun (WGS) entry which is preliminary data.</text>
</comment>
<protein>
    <recommendedName>
        <fullName evidence="3">Retrovirus-related Pol polyprotein from transposon TNT 1-94</fullName>
    </recommendedName>
</protein>
<name>A0AAU9LF73_9ASTR</name>
<dbReference type="SUPFAM" id="SSF56672">
    <property type="entry name" value="DNA/RNA polymerases"/>
    <property type="match status" value="1"/>
</dbReference>
<dbReference type="AlphaFoldDB" id="A0AAU9LF73"/>
<organism evidence="1 2">
    <name type="scientific">Lactuca virosa</name>
    <dbReference type="NCBI Taxonomy" id="75947"/>
    <lineage>
        <taxon>Eukaryota</taxon>
        <taxon>Viridiplantae</taxon>
        <taxon>Streptophyta</taxon>
        <taxon>Embryophyta</taxon>
        <taxon>Tracheophyta</taxon>
        <taxon>Spermatophyta</taxon>
        <taxon>Magnoliopsida</taxon>
        <taxon>eudicotyledons</taxon>
        <taxon>Gunneridae</taxon>
        <taxon>Pentapetalae</taxon>
        <taxon>asterids</taxon>
        <taxon>campanulids</taxon>
        <taxon>Asterales</taxon>
        <taxon>Asteraceae</taxon>
        <taxon>Cichorioideae</taxon>
        <taxon>Cichorieae</taxon>
        <taxon>Lactucinae</taxon>
        <taxon>Lactuca</taxon>
    </lineage>
</organism>
<evidence type="ECO:0000313" key="1">
    <source>
        <dbReference type="EMBL" id="CAH1412947.1"/>
    </source>
</evidence>
<evidence type="ECO:0000313" key="2">
    <source>
        <dbReference type="Proteomes" id="UP001157418"/>
    </source>
</evidence>
<dbReference type="PANTHER" id="PTHR11439">
    <property type="entry name" value="GAG-POL-RELATED RETROTRANSPOSON"/>
    <property type="match status" value="1"/>
</dbReference>
<sequence length="255" mass="28575">MDNCSSAKVPMAFEYKISADPSGESVDHKTYRGIIGSLMYLTASRPDIVFATGTCARYQADPKVSHMTAAKQILRYLKGSKTLGLWYPASNDFSLQAFTDADHAGCRLDRKSTSGGCQFLGGRLVSWSSRKQSCVSLSTAEAEYVAVASCCSQVLWMKTQLMDYGYRMLRIPIYCDSECAIAISHNPIQHSKTKHIELRYHFIKDHILKGNIELIFVHTHEEIADVFTKALDSTKLNSFLQMLGMMNPDPQFFLN</sequence>
<dbReference type="PANTHER" id="PTHR11439:SF495">
    <property type="entry name" value="REVERSE TRANSCRIPTASE, RNA-DEPENDENT DNA POLYMERASE-RELATED"/>
    <property type="match status" value="1"/>
</dbReference>
<gene>
    <name evidence="1" type="ORF">LVIROSA_LOCUS933</name>
</gene>
<evidence type="ECO:0008006" key="3">
    <source>
        <dbReference type="Google" id="ProtNLM"/>
    </source>
</evidence>
<dbReference type="EMBL" id="CAKMRJ010000001">
    <property type="protein sequence ID" value="CAH1412947.1"/>
    <property type="molecule type" value="Genomic_DNA"/>
</dbReference>
<proteinExistence type="predicted"/>
<reference evidence="1 2" key="1">
    <citation type="submission" date="2022-01" db="EMBL/GenBank/DDBJ databases">
        <authorList>
            <person name="Xiong W."/>
            <person name="Schranz E."/>
        </authorList>
    </citation>
    <scope>NUCLEOTIDE SEQUENCE [LARGE SCALE GENOMIC DNA]</scope>
</reference>